<evidence type="ECO:0000256" key="1">
    <source>
        <dbReference type="ARBA" id="ARBA00023157"/>
    </source>
</evidence>
<keyword evidence="5" id="KW-1185">Reference proteome</keyword>
<feature type="disulfide bond" evidence="2">
    <location>
        <begin position="272"/>
        <end position="281"/>
    </location>
</feature>
<dbReference type="PROSITE" id="PS01186">
    <property type="entry name" value="EGF_2"/>
    <property type="match status" value="2"/>
</dbReference>
<keyword evidence="2" id="KW-0245">EGF-like domain</keyword>
<dbReference type="InterPro" id="IPR002049">
    <property type="entry name" value="LE_dom"/>
</dbReference>
<dbReference type="InterPro" id="IPR013111">
    <property type="entry name" value="EGF_extracell"/>
</dbReference>
<dbReference type="CDD" id="cd00055">
    <property type="entry name" value="EGF_Lam"/>
    <property type="match status" value="1"/>
</dbReference>
<dbReference type="Gene3D" id="2.10.25.10">
    <property type="entry name" value="Laminin"/>
    <property type="match status" value="2"/>
</dbReference>
<dbReference type="EMBL" id="VLTN01000019">
    <property type="protein sequence ID" value="KAA0152718.1"/>
    <property type="molecule type" value="Genomic_DNA"/>
</dbReference>
<dbReference type="PROSITE" id="PS00022">
    <property type="entry name" value="EGF_1"/>
    <property type="match status" value="2"/>
</dbReference>
<feature type="domain" description="EGF-like" evidence="3">
    <location>
        <begin position="244"/>
        <end position="282"/>
    </location>
</feature>
<accession>A0A5A8CIQ3</accession>
<reference evidence="4 5" key="1">
    <citation type="submission" date="2019-07" db="EMBL/GenBank/DDBJ databases">
        <title>Genomes of Cafeteria roenbergensis.</title>
        <authorList>
            <person name="Fischer M.G."/>
            <person name="Hackl T."/>
            <person name="Roman M."/>
        </authorList>
    </citation>
    <scope>NUCLEOTIDE SEQUENCE [LARGE SCALE GENOMIC DNA]</scope>
    <source>
        <strain evidence="4 5">BVI</strain>
    </source>
</reference>
<proteinExistence type="predicted"/>
<dbReference type="Proteomes" id="UP000323011">
    <property type="component" value="Unassembled WGS sequence"/>
</dbReference>
<dbReference type="AlphaFoldDB" id="A0A5A8CIQ3"/>
<comment type="caution">
    <text evidence="2">Lacks conserved residue(s) required for the propagation of feature annotation.</text>
</comment>
<evidence type="ECO:0000313" key="5">
    <source>
        <dbReference type="Proteomes" id="UP000323011"/>
    </source>
</evidence>
<dbReference type="PANTHER" id="PTHR24035">
    <property type="entry name" value="MULTIPLE EPIDERMAL GROWTH FACTOR-LIKE DOMAINS PROTEIN"/>
    <property type="match status" value="1"/>
</dbReference>
<sequence length="811" mass="83681">MSLREAASVIDGVSLKRHVRYDLWDADRIFGCACDSGFTGYDCSLRDCPAGVDPLAVLNDGVVPEIQQIVCTCAGVCDGYMHLLLFGAMSGPVFHNATASAADEDSSSSYGGTGLGESLHTKLSPLFQGQQVKSVTMASGTLCSAAGATTTIAFVDGAGDVPLLEVDYSSTLTSDGLSKDAGGAVSVVVSSVQDSTGVAQPCSGRGACDYSTGTCRCNEDFDQSDGSGGFGAIGDCGYVADPGALTECGSVDTAVCSGHGTCSGAPNYRCTCVSGYTGGDCSLRECPKGRAWFDEATVDNMAHVLALCSNMGTCDFATGNCVCRAGFSGAACDRKDCPKDLDGWTCNRRGRCLTLRELAPLGRVMGDFPGAGRNEVQRLHCTLAAGTFELGFRYSLTAPIPFSATAVELRDALEELASLKFVEVTLVPDNGQVCSAAGETARIEFTHDFGDLPLLQTFSPSVTASEERAGSRVSYGDTVSNPSTWDADQMRACHCDSYPDFNQTFETGDLGRYQGPMCEFRTCPSGTDPMGAVPIRYSVSCEADGGTMTLSFSGSTSSPMTPATTPSELVTLLEAMASVDGVFAVEFDGPALCSVPAATSQVWLKTKVEAHAVSDLEAQAGSLTAGAGAATVSVTRVSSVLGNENQTIFCKADGGSFVLEFRGHKTSQIPVTADPAGVKEALESLPTIGQVTVAMEGVAPRTVCSSAGVSTVVTFDTQLGDLATMASDPVLLTLVAGAPVLSVSETDKGTTTVEVCSGRGFCDTQYGLCQCLAGYVSGNGKGGYGARGDCGAVDPLFANTHPVEWALANAA</sequence>
<evidence type="ECO:0000259" key="3">
    <source>
        <dbReference type="PROSITE" id="PS50026"/>
    </source>
</evidence>
<feature type="disulfide bond" evidence="2">
    <location>
        <begin position="323"/>
        <end position="332"/>
    </location>
</feature>
<dbReference type="PROSITE" id="PS50026">
    <property type="entry name" value="EGF_3"/>
    <property type="match status" value="2"/>
</dbReference>
<organism evidence="4 5">
    <name type="scientific">Cafeteria roenbergensis</name>
    <name type="common">Marine flagellate</name>
    <dbReference type="NCBI Taxonomy" id="33653"/>
    <lineage>
        <taxon>Eukaryota</taxon>
        <taxon>Sar</taxon>
        <taxon>Stramenopiles</taxon>
        <taxon>Bigyra</taxon>
        <taxon>Opalozoa</taxon>
        <taxon>Bicosoecida</taxon>
        <taxon>Cafeteriaceae</taxon>
        <taxon>Cafeteria</taxon>
    </lineage>
</organism>
<protein>
    <recommendedName>
        <fullName evidence="3">EGF-like domain-containing protein</fullName>
    </recommendedName>
</protein>
<dbReference type="PANTHER" id="PTHR24035:SF109">
    <property type="entry name" value="PROTEIN DRAPER"/>
    <property type="match status" value="1"/>
</dbReference>
<evidence type="ECO:0000256" key="2">
    <source>
        <dbReference type="PROSITE-ProRule" id="PRU00076"/>
    </source>
</evidence>
<feature type="domain" description="EGF-like" evidence="3">
    <location>
        <begin position="300"/>
        <end position="333"/>
    </location>
</feature>
<dbReference type="SMART" id="SM00181">
    <property type="entry name" value="EGF"/>
    <property type="match status" value="2"/>
</dbReference>
<dbReference type="InterPro" id="IPR000742">
    <property type="entry name" value="EGF"/>
</dbReference>
<gene>
    <name evidence="4" type="ORF">FNF29_03607</name>
</gene>
<keyword evidence="1 2" id="KW-1015">Disulfide bond</keyword>
<evidence type="ECO:0000313" key="4">
    <source>
        <dbReference type="EMBL" id="KAA0152718.1"/>
    </source>
</evidence>
<comment type="caution">
    <text evidence="4">The sequence shown here is derived from an EMBL/GenBank/DDBJ whole genome shotgun (WGS) entry which is preliminary data.</text>
</comment>
<dbReference type="InterPro" id="IPR052108">
    <property type="entry name" value="MEGF/SIB"/>
</dbReference>
<name>A0A5A8CIQ3_CAFRO</name>
<dbReference type="CDD" id="cd00054">
    <property type="entry name" value="EGF_CA"/>
    <property type="match status" value="1"/>
</dbReference>
<dbReference type="Pfam" id="PF07974">
    <property type="entry name" value="EGF_2"/>
    <property type="match status" value="1"/>
</dbReference>